<dbReference type="PROSITE" id="PS51257">
    <property type="entry name" value="PROKAR_LIPOPROTEIN"/>
    <property type="match status" value="1"/>
</dbReference>
<evidence type="ECO:0008006" key="5">
    <source>
        <dbReference type="Google" id="ProtNLM"/>
    </source>
</evidence>
<evidence type="ECO:0000313" key="4">
    <source>
        <dbReference type="Proteomes" id="UP000556084"/>
    </source>
</evidence>
<gene>
    <name evidence="3" type="ORF">FHS39_001533</name>
</gene>
<reference evidence="3 4" key="1">
    <citation type="submission" date="2020-08" db="EMBL/GenBank/DDBJ databases">
        <title>Genomic Encyclopedia of Type Strains, Phase III (KMG-III): the genomes of soil and plant-associated and newly described type strains.</title>
        <authorList>
            <person name="Whitman W."/>
        </authorList>
    </citation>
    <scope>NUCLEOTIDE SEQUENCE [LARGE SCALE GENOMIC DNA]</scope>
    <source>
        <strain evidence="3 4">CECT 3266</strain>
    </source>
</reference>
<name>A0A7W7LMH8_9ACTN</name>
<dbReference type="AlphaFoldDB" id="A0A7W7LMH8"/>
<dbReference type="Proteomes" id="UP000556084">
    <property type="component" value="Unassembled WGS sequence"/>
</dbReference>
<proteinExistence type="predicted"/>
<sequence length="179" mass="17645">MRAFRHIRGRRAGGAAVAAALTGAAVAALTGCDPVGGINSVTVAVVTGKQASDTLRRDGIGVAWLSCTGKAEKGGDTVDGSPKPVTAVGVDCEGRTSDGKKIIVFGTVTGISGEACVRGQLTGKVDGKTKFSVTVLGDCSKASATATDGTGGEPAPPPASRGSGHPRPSPSCTDKPQGK</sequence>
<evidence type="ECO:0000313" key="3">
    <source>
        <dbReference type="EMBL" id="MBB4892522.1"/>
    </source>
</evidence>
<protein>
    <recommendedName>
        <fullName evidence="5">Lipoprotein</fullName>
    </recommendedName>
</protein>
<dbReference type="EMBL" id="JACHJH010000002">
    <property type="protein sequence ID" value="MBB4892522.1"/>
    <property type="molecule type" value="Genomic_DNA"/>
</dbReference>
<comment type="caution">
    <text evidence="3">The sequence shown here is derived from an EMBL/GenBank/DDBJ whole genome shotgun (WGS) entry which is preliminary data.</text>
</comment>
<keyword evidence="2" id="KW-0732">Signal</keyword>
<feature type="signal peptide" evidence="2">
    <location>
        <begin position="1"/>
        <end position="27"/>
    </location>
</feature>
<keyword evidence="4" id="KW-1185">Reference proteome</keyword>
<evidence type="ECO:0000256" key="1">
    <source>
        <dbReference type="SAM" id="MobiDB-lite"/>
    </source>
</evidence>
<accession>A0A7W7LMH8</accession>
<dbReference type="RefSeq" id="WP_184347614.1">
    <property type="nucleotide sequence ID" value="NZ_JACHJH010000002.1"/>
</dbReference>
<feature type="region of interest" description="Disordered" evidence="1">
    <location>
        <begin position="142"/>
        <end position="179"/>
    </location>
</feature>
<feature type="chain" id="PRO_5030903559" description="Lipoprotein" evidence="2">
    <location>
        <begin position="28"/>
        <end position="179"/>
    </location>
</feature>
<organism evidence="3 4">
    <name type="scientific">Streptomyces olivoverticillatus</name>
    <dbReference type="NCBI Taxonomy" id="66427"/>
    <lineage>
        <taxon>Bacteria</taxon>
        <taxon>Bacillati</taxon>
        <taxon>Actinomycetota</taxon>
        <taxon>Actinomycetes</taxon>
        <taxon>Kitasatosporales</taxon>
        <taxon>Streptomycetaceae</taxon>
        <taxon>Streptomyces</taxon>
    </lineage>
</organism>
<evidence type="ECO:0000256" key="2">
    <source>
        <dbReference type="SAM" id="SignalP"/>
    </source>
</evidence>